<protein>
    <submittedName>
        <fullName evidence="4">Neurogenic locus notch homolog protein 1</fullName>
    </submittedName>
</protein>
<dbReference type="CDD" id="cd00054">
    <property type="entry name" value="EGF_CA"/>
    <property type="match status" value="1"/>
</dbReference>
<keyword evidence="1" id="KW-1015">Disulfide bond</keyword>
<organism evidence="3 4">
    <name type="scientific">Aplysia californica</name>
    <name type="common">California sea hare</name>
    <dbReference type="NCBI Taxonomy" id="6500"/>
    <lineage>
        <taxon>Eukaryota</taxon>
        <taxon>Metazoa</taxon>
        <taxon>Spiralia</taxon>
        <taxon>Lophotrochozoa</taxon>
        <taxon>Mollusca</taxon>
        <taxon>Gastropoda</taxon>
        <taxon>Heterobranchia</taxon>
        <taxon>Euthyneura</taxon>
        <taxon>Tectipleura</taxon>
        <taxon>Aplysiida</taxon>
        <taxon>Aplysioidea</taxon>
        <taxon>Aplysiidae</taxon>
        <taxon>Aplysia</taxon>
    </lineage>
</organism>
<feature type="disulfide bond" evidence="1">
    <location>
        <begin position="180"/>
        <end position="189"/>
    </location>
</feature>
<name>A0ABM1W4P1_APLCA</name>
<comment type="caution">
    <text evidence="1">Lacks conserved residue(s) required for the propagation of feature annotation.</text>
</comment>
<accession>A0ABM1W4P1</accession>
<evidence type="ECO:0000313" key="3">
    <source>
        <dbReference type="Proteomes" id="UP000694888"/>
    </source>
</evidence>
<dbReference type="PROSITE" id="PS50026">
    <property type="entry name" value="EGF_3"/>
    <property type="match status" value="1"/>
</dbReference>
<dbReference type="PROSITE" id="PS01186">
    <property type="entry name" value="EGF_2"/>
    <property type="match status" value="1"/>
</dbReference>
<sequence>SVNIIFNSPCNEFTFKQTKFLYPTPPDGSKLPCADPSGCHLVVATTQDPSGNCSDLTTSRKDVYLFNTTVTSFGACQTEVLIIPNDTTPTCFQAGLGDKRCFSVPLVPVTGQQICQSSQCGTQQGGGACLPTWTPSNSFDCVCAPGFLPPDCLKDPCFAQPCSNGGICQPTSNTSHQCFCPLGFSDQNCSVLDPDPQLTKHEFSPLLFPPSGSTILCEVHKLCDFPVYSNGNKPGALLFGSTKPLLSGALVV</sequence>
<feature type="domain" description="EGF-like" evidence="2">
    <location>
        <begin position="153"/>
        <end position="190"/>
    </location>
</feature>
<feature type="non-terminal residue" evidence="4">
    <location>
        <position position="1"/>
    </location>
</feature>
<dbReference type="Gene3D" id="2.10.25.10">
    <property type="entry name" value="Laminin"/>
    <property type="match status" value="1"/>
</dbReference>
<dbReference type="SMART" id="SM00181">
    <property type="entry name" value="EGF"/>
    <property type="match status" value="2"/>
</dbReference>
<evidence type="ECO:0000259" key="2">
    <source>
        <dbReference type="PROSITE" id="PS50026"/>
    </source>
</evidence>
<dbReference type="GeneID" id="101852825"/>
<proteinExistence type="predicted"/>
<dbReference type="InterPro" id="IPR000742">
    <property type="entry name" value="EGF"/>
</dbReference>
<gene>
    <name evidence="4" type="primary">LOC101852825</name>
</gene>
<reference evidence="4" key="1">
    <citation type="submission" date="2025-08" db="UniProtKB">
        <authorList>
            <consortium name="RefSeq"/>
        </authorList>
    </citation>
    <scope>IDENTIFICATION</scope>
</reference>
<dbReference type="RefSeq" id="XP_035829634.1">
    <property type="nucleotide sequence ID" value="XM_035973741.1"/>
</dbReference>
<dbReference type="SUPFAM" id="SSF57196">
    <property type="entry name" value="EGF/Laminin"/>
    <property type="match status" value="1"/>
</dbReference>
<keyword evidence="3" id="KW-1185">Reference proteome</keyword>
<dbReference type="Proteomes" id="UP000694888">
    <property type="component" value="Unplaced"/>
</dbReference>
<evidence type="ECO:0000313" key="4">
    <source>
        <dbReference type="RefSeq" id="XP_035829634.1"/>
    </source>
</evidence>
<dbReference type="Pfam" id="PF00008">
    <property type="entry name" value="EGF"/>
    <property type="match status" value="1"/>
</dbReference>
<evidence type="ECO:0000256" key="1">
    <source>
        <dbReference type="PROSITE-ProRule" id="PRU00076"/>
    </source>
</evidence>
<keyword evidence="1" id="KW-0245">EGF-like domain</keyword>